<dbReference type="GO" id="GO:0009898">
    <property type="term" value="C:cytoplasmic side of plasma membrane"/>
    <property type="evidence" value="ECO:0007669"/>
    <property type="project" value="TreeGrafter"/>
</dbReference>
<evidence type="ECO:0000256" key="3">
    <source>
        <dbReference type="ARBA" id="ARBA00022499"/>
    </source>
</evidence>
<keyword evidence="7 12" id="KW-0863">Zinc-finger</keyword>
<dbReference type="GO" id="GO:0008270">
    <property type="term" value="F:zinc ion binding"/>
    <property type="evidence" value="ECO:0007669"/>
    <property type="project" value="UniProtKB-UniRule"/>
</dbReference>
<dbReference type="PROSITE" id="PS50089">
    <property type="entry name" value="ZF_RING_2"/>
    <property type="match status" value="1"/>
</dbReference>
<dbReference type="Gene3D" id="3.30.40.10">
    <property type="entry name" value="Zinc/RING finger domain, C3HC4 (zinc finger)"/>
    <property type="match status" value="1"/>
</dbReference>
<dbReference type="Gene3D" id="1.20.5.110">
    <property type="match status" value="1"/>
</dbReference>
<evidence type="ECO:0000256" key="8">
    <source>
        <dbReference type="ARBA" id="ARBA00022833"/>
    </source>
</evidence>
<dbReference type="GO" id="GO:0043122">
    <property type="term" value="P:regulation of canonical NF-kappaB signal transduction"/>
    <property type="evidence" value="ECO:0007669"/>
    <property type="project" value="TreeGrafter"/>
</dbReference>
<dbReference type="Pfam" id="PF21355">
    <property type="entry name" value="TRAF-mep_MATH"/>
    <property type="match status" value="1"/>
</dbReference>
<evidence type="ECO:0000313" key="19">
    <source>
        <dbReference type="Proteomes" id="UP001230051"/>
    </source>
</evidence>
<keyword evidence="8 11" id="KW-0862">Zinc</keyword>
<dbReference type="SUPFAM" id="SSF57850">
    <property type="entry name" value="RING/U-box"/>
    <property type="match status" value="1"/>
</dbReference>
<dbReference type="InterPro" id="IPR002083">
    <property type="entry name" value="MATH/TRAF_dom"/>
</dbReference>
<dbReference type="PROSITE" id="PS50145">
    <property type="entry name" value="ZF_TRAF"/>
    <property type="match status" value="1"/>
</dbReference>
<feature type="coiled-coil region" evidence="13">
    <location>
        <begin position="320"/>
        <end position="389"/>
    </location>
</feature>
<dbReference type="InterPro" id="IPR017907">
    <property type="entry name" value="Znf_RING_CS"/>
</dbReference>
<dbReference type="Gene3D" id="2.60.210.10">
    <property type="entry name" value="Apoptosis, Tumor Necrosis Factor Receptor Associated Protein 2, Chain A"/>
    <property type="match status" value="1"/>
</dbReference>
<comment type="caution">
    <text evidence="18">The sequence shown here is derived from an EMBL/GenBank/DDBJ whole genome shotgun (WGS) entry which is preliminary data.</text>
</comment>
<evidence type="ECO:0000256" key="14">
    <source>
        <dbReference type="SAM" id="MobiDB-lite"/>
    </source>
</evidence>
<keyword evidence="18" id="KW-0675">Receptor</keyword>
<accession>A0AAD8CRC3</accession>
<evidence type="ECO:0000256" key="12">
    <source>
        <dbReference type="PROSITE-ProRule" id="PRU00207"/>
    </source>
</evidence>
<evidence type="ECO:0000256" key="6">
    <source>
        <dbReference type="ARBA" id="ARBA00022737"/>
    </source>
</evidence>
<dbReference type="SMART" id="SM00061">
    <property type="entry name" value="MATH"/>
    <property type="match status" value="1"/>
</dbReference>
<dbReference type="GO" id="GO:0007165">
    <property type="term" value="P:signal transduction"/>
    <property type="evidence" value="ECO:0007669"/>
    <property type="project" value="InterPro"/>
</dbReference>
<keyword evidence="5 11" id="KW-0479">Metal-binding</keyword>
<dbReference type="GO" id="GO:0005164">
    <property type="term" value="F:tumor necrosis factor receptor binding"/>
    <property type="evidence" value="ECO:0007669"/>
    <property type="project" value="UniProtKB-UniRule"/>
</dbReference>
<evidence type="ECO:0000256" key="7">
    <source>
        <dbReference type="ARBA" id="ARBA00022771"/>
    </source>
</evidence>
<feature type="domain" description="TRAF-type" evidence="17">
    <location>
        <begin position="133"/>
        <end position="185"/>
    </location>
</feature>
<dbReference type="InterPro" id="IPR049342">
    <property type="entry name" value="TRAF1-6_MATH_dom"/>
</dbReference>
<proteinExistence type="inferred from homology"/>
<feature type="zinc finger region" description="TRAF-type" evidence="12">
    <location>
        <begin position="133"/>
        <end position="185"/>
    </location>
</feature>
<dbReference type="GO" id="GO:0006915">
    <property type="term" value="P:apoptotic process"/>
    <property type="evidence" value="ECO:0007669"/>
    <property type="project" value="UniProtKB-KW"/>
</dbReference>
<dbReference type="Pfam" id="PF16673">
    <property type="entry name" value="TRAF_BIRC3_bd"/>
    <property type="match status" value="1"/>
</dbReference>
<feature type="domain" description="MATH" evidence="16">
    <location>
        <begin position="413"/>
        <end position="559"/>
    </location>
</feature>
<evidence type="ECO:0000259" key="17">
    <source>
        <dbReference type="PROSITE" id="PS50145"/>
    </source>
</evidence>
<evidence type="ECO:0000256" key="11">
    <source>
        <dbReference type="PIRNR" id="PIRNR015614"/>
    </source>
</evidence>
<evidence type="ECO:0000259" key="16">
    <source>
        <dbReference type="PROSITE" id="PS50144"/>
    </source>
</evidence>
<protein>
    <recommendedName>
        <fullName evidence="11">TNF receptor-associated factor</fullName>
        <ecNumber evidence="11">2.3.2.27</ecNumber>
    </recommendedName>
</protein>
<evidence type="ECO:0000256" key="5">
    <source>
        <dbReference type="ARBA" id="ARBA00022723"/>
    </source>
</evidence>
<evidence type="ECO:0000256" key="13">
    <source>
        <dbReference type="SAM" id="Coils"/>
    </source>
</evidence>
<dbReference type="FunFam" id="2.60.210.10:FF:000001">
    <property type="entry name" value="TNF receptor-associated factor"/>
    <property type="match status" value="1"/>
</dbReference>
<dbReference type="CDD" id="cd23125">
    <property type="entry name" value="RING-HC_TRAF1-like"/>
    <property type="match status" value="1"/>
</dbReference>
<dbReference type="InterPro" id="IPR001841">
    <property type="entry name" value="Znf_RING"/>
</dbReference>
<dbReference type="GO" id="GO:0005737">
    <property type="term" value="C:cytoplasm"/>
    <property type="evidence" value="ECO:0007669"/>
    <property type="project" value="UniProtKB-SubCell"/>
</dbReference>
<dbReference type="PROSITE" id="PS00518">
    <property type="entry name" value="ZF_RING_1"/>
    <property type="match status" value="1"/>
</dbReference>
<sequence>MAEESTGRLFNGLSSAPDENEYPSGFPQSICDDVPHVKYLCSNCNNVLNKARQTLCGHRYCLACLNWLMRNNKNPVCKKCKEDDPSTVSEESILTSEHFYSDAAINKEISELKVHCANQGCNWKNTLKHYEDHQSQCDYELIPCNIGCGHMVIRKMLANHLEKGCANNMVVCKKCTRKIRQAEFQKHICESSPVKERKPTKAETREKNRQLTNMKNKDLCRFAEAGCTFKGSKEKIKEHEQSALVLHMGLLLQVFHNIKTSLLSDLGSEDVNEAQVSGMQVKIKRLEDTLQSLRIQGAMEMNGEDLEVDSFTEPSVFHGDQKQGQELEECRKKLAELEQKIQVYENIVTVLNREVEKTQLTLAAFECQNRNDQESIKDLELKVTEHQRQLTLKDIAISSLHLRIASLEQATFDGTFIWKISELSRKMQEAAAGRGSSLYSPAFYTGKYGYKVCMRLYLNGDGGGKGTHISLFFVVMRGEYDALLLWPFKHKVTFFLMDQNHREHVIDAFRPDLSSTSFQRPVKEMNVASGCPLFFPLSRLHSPKHAYCKDDTLFVKCIVDVTP</sequence>
<dbReference type="GO" id="GO:0061630">
    <property type="term" value="F:ubiquitin protein ligase activity"/>
    <property type="evidence" value="ECO:0007669"/>
    <property type="project" value="UniProtKB-EC"/>
</dbReference>
<dbReference type="Proteomes" id="UP001230051">
    <property type="component" value="Unassembled WGS sequence"/>
</dbReference>
<gene>
    <name evidence="18" type="primary">Traf2</name>
    <name evidence="18" type="ORF">AOXY_G26824</name>
</gene>
<dbReference type="GO" id="GO:0042981">
    <property type="term" value="P:regulation of apoptotic process"/>
    <property type="evidence" value="ECO:0007669"/>
    <property type="project" value="InterPro"/>
</dbReference>
<dbReference type="PANTHER" id="PTHR10131:SF96">
    <property type="entry name" value="TNF RECEPTOR-ASSOCIATED FACTOR 1"/>
    <property type="match status" value="1"/>
</dbReference>
<evidence type="ECO:0000256" key="9">
    <source>
        <dbReference type="ARBA" id="ARBA00022843"/>
    </source>
</evidence>
<evidence type="ECO:0000256" key="4">
    <source>
        <dbReference type="ARBA" id="ARBA00022703"/>
    </source>
</evidence>
<feature type="region of interest" description="Disordered" evidence="14">
    <location>
        <begin position="1"/>
        <end position="20"/>
    </location>
</feature>
<feature type="domain" description="RING-type" evidence="15">
    <location>
        <begin position="41"/>
        <end position="81"/>
    </location>
</feature>
<dbReference type="InterPro" id="IPR013083">
    <property type="entry name" value="Znf_RING/FYVE/PHD"/>
</dbReference>
<evidence type="ECO:0000256" key="10">
    <source>
        <dbReference type="ARBA" id="ARBA00023054"/>
    </source>
</evidence>
<dbReference type="FunFam" id="3.30.40.10:FF:000902">
    <property type="entry name" value="TNF receptor-associated factor"/>
    <property type="match status" value="1"/>
</dbReference>
<reference evidence="18" key="1">
    <citation type="submission" date="2022-02" db="EMBL/GenBank/DDBJ databases">
        <title>Atlantic sturgeon de novo genome assembly.</title>
        <authorList>
            <person name="Stock M."/>
            <person name="Klopp C."/>
            <person name="Guiguen Y."/>
            <person name="Cabau C."/>
            <person name="Parinello H."/>
            <person name="Santidrian Yebra-Pimentel E."/>
            <person name="Kuhl H."/>
            <person name="Dirks R.P."/>
            <person name="Guessner J."/>
            <person name="Wuertz S."/>
            <person name="Du K."/>
            <person name="Schartl M."/>
        </authorList>
    </citation>
    <scope>NUCLEOTIDE SEQUENCE</scope>
    <source>
        <strain evidence="18">STURGEONOMICS-FGT-2020</strain>
        <tissue evidence="18">Whole blood</tissue>
    </source>
</reference>
<keyword evidence="19" id="KW-1185">Reference proteome</keyword>
<dbReference type="Pfam" id="PF02176">
    <property type="entry name" value="zf-TRAF"/>
    <property type="match status" value="1"/>
</dbReference>
<dbReference type="EMBL" id="JAGXEW010000030">
    <property type="protein sequence ID" value="KAK1155471.1"/>
    <property type="molecule type" value="Genomic_DNA"/>
</dbReference>
<dbReference type="PIRSF" id="PIRSF015614">
    <property type="entry name" value="TRAF"/>
    <property type="match status" value="1"/>
</dbReference>
<keyword evidence="2 11" id="KW-0963">Cytoplasm</keyword>
<evidence type="ECO:0000259" key="15">
    <source>
        <dbReference type="PROSITE" id="PS50089"/>
    </source>
</evidence>
<comment type="similarity">
    <text evidence="11">Belongs to the TNF receptor-associated factor family.</text>
</comment>
<dbReference type="SUPFAM" id="SSF49599">
    <property type="entry name" value="TRAF domain-like"/>
    <property type="match status" value="2"/>
</dbReference>
<dbReference type="SMART" id="SM00184">
    <property type="entry name" value="RING"/>
    <property type="match status" value="1"/>
</dbReference>
<dbReference type="InterPro" id="IPR001293">
    <property type="entry name" value="Znf_TRAF"/>
</dbReference>
<evidence type="ECO:0000256" key="2">
    <source>
        <dbReference type="ARBA" id="ARBA00022490"/>
    </source>
</evidence>
<comment type="subcellular location">
    <subcellularLocation>
        <location evidence="1 11">Cytoplasm</location>
    </subcellularLocation>
</comment>
<keyword evidence="6" id="KW-0677">Repeat</keyword>
<evidence type="ECO:0000256" key="1">
    <source>
        <dbReference type="ARBA" id="ARBA00004496"/>
    </source>
</evidence>
<dbReference type="AlphaFoldDB" id="A0AAD8CRC3"/>
<keyword evidence="3" id="KW-1017">Isopeptide bond</keyword>
<keyword evidence="10 13" id="KW-0175">Coiled coil</keyword>
<dbReference type="InterPro" id="IPR032070">
    <property type="entry name" value="TRAF_BIRC3-bd"/>
</dbReference>
<keyword evidence="4" id="KW-0053">Apoptosis</keyword>
<comment type="catalytic activity">
    <reaction evidence="11">
        <text>S-ubiquitinyl-[E2 ubiquitin-conjugating enzyme]-L-cysteine + [acceptor protein]-L-lysine = [E2 ubiquitin-conjugating enzyme]-L-cysteine + N(6)-ubiquitinyl-[acceptor protein]-L-lysine.</text>
        <dbReference type="EC" id="2.3.2.27"/>
    </reaction>
</comment>
<evidence type="ECO:0000313" key="18">
    <source>
        <dbReference type="EMBL" id="KAK1155471.1"/>
    </source>
</evidence>
<dbReference type="PROSITE" id="PS50144">
    <property type="entry name" value="MATH"/>
    <property type="match status" value="1"/>
</dbReference>
<organism evidence="18 19">
    <name type="scientific">Acipenser oxyrinchus oxyrinchus</name>
    <dbReference type="NCBI Taxonomy" id="40147"/>
    <lineage>
        <taxon>Eukaryota</taxon>
        <taxon>Metazoa</taxon>
        <taxon>Chordata</taxon>
        <taxon>Craniata</taxon>
        <taxon>Vertebrata</taxon>
        <taxon>Euteleostomi</taxon>
        <taxon>Actinopterygii</taxon>
        <taxon>Chondrostei</taxon>
        <taxon>Acipenseriformes</taxon>
        <taxon>Acipenseridae</taxon>
        <taxon>Acipenser</taxon>
    </lineage>
</organism>
<dbReference type="InterPro" id="IPR008974">
    <property type="entry name" value="TRAF-like"/>
</dbReference>
<dbReference type="EC" id="2.3.2.27" evidence="11"/>
<dbReference type="PANTHER" id="PTHR10131">
    <property type="entry name" value="TNF RECEPTOR ASSOCIATED FACTOR"/>
    <property type="match status" value="1"/>
</dbReference>
<dbReference type="InterPro" id="IPR012227">
    <property type="entry name" value="TNF_rcpt-assoc_TRAF_met"/>
</dbReference>
<name>A0AAD8CRC3_ACIOX</name>
<keyword evidence="9" id="KW-0832">Ubl conjugation</keyword>